<keyword evidence="5" id="KW-1185">Reference proteome</keyword>
<dbReference type="GO" id="GO:0008270">
    <property type="term" value="F:zinc ion binding"/>
    <property type="evidence" value="ECO:0007669"/>
    <property type="project" value="UniProtKB-KW"/>
</dbReference>
<comment type="subcellular location">
    <subcellularLocation>
        <location evidence="1">Endoplasmic reticulum membrane</location>
        <topology evidence="1">Multi-pass membrane protein</topology>
    </subcellularLocation>
</comment>
<dbReference type="InterPro" id="IPR040115">
    <property type="entry name" value="Lnp"/>
</dbReference>
<dbReference type="EMBL" id="MU001762">
    <property type="protein sequence ID" value="KAF2799575.1"/>
    <property type="molecule type" value="Genomic_DNA"/>
</dbReference>
<feature type="compositionally biased region" description="Low complexity" evidence="2">
    <location>
        <begin position="202"/>
        <end position="219"/>
    </location>
</feature>
<sequence>MVSLWPWKSSEDAASFEKTLSTLTGKIARSTARNDLLRQRSRRVRVMWTLYAGFAYILAALLLIFVTGWRSWGATEISVIAGGPVIIYLVRTSLTTYYDYRISNTELYLKSLNKQRDETIERLKVATKYHSTQQLLEKYSTSPKPAQSASPGSRKKSQGPQKPAQASGPRTNIAPPPTANIQRPSGQQPSTPQRPSSAAATPQGPSPALALPSPDSPGAEFAPNAFGPADLTRQYSSSTAATFVQSHWYDRILDALLGEDETQPKNRLALICGECRLVNGQAPPGTRTIEDVGRWRCGGCSAWNGKENVKEDVVADLVQGWEAERKARDKEESRSTEGGVDSDNRETEDDGAVLAWTDSGSGVDIAEESVEDDEPPAKSTRSKSRGKGKK</sequence>
<comment type="domain">
    <text evidence="1">The C4-type zinc finger motif is necessary both for its ER three-way tubular junction localization and formation.</text>
</comment>
<evidence type="ECO:0000313" key="4">
    <source>
        <dbReference type="EMBL" id="KAF2799575.1"/>
    </source>
</evidence>
<keyword evidence="1" id="KW-0472">Membrane</keyword>
<dbReference type="InterPro" id="IPR019273">
    <property type="entry name" value="Lunapark_Znf"/>
</dbReference>
<evidence type="ECO:0000256" key="2">
    <source>
        <dbReference type="SAM" id="MobiDB-lite"/>
    </source>
</evidence>
<name>A0A6A6XU64_9PLEO</name>
<accession>A0A6A6XU64</accession>
<feature type="compositionally biased region" description="Basic residues" evidence="2">
    <location>
        <begin position="380"/>
        <end position="390"/>
    </location>
</feature>
<protein>
    <recommendedName>
        <fullName evidence="1">Endoplasmic reticulum junction formation protein lunapark</fullName>
    </recommendedName>
</protein>
<evidence type="ECO:0000259" key="3">
    <source>
        <dbReference type="Pfam" id="PF10058"/>
    </source>
</evidence>
<dbReference type="Pfam" id="PF10058">
    <property type="entry name" value="Zn_ribbon_10"/>
    <property type="match status" value="1"/>
</dbReference>
<comment type="similarity">
    <text evidence="1">Belongs to the lunapark family.</text>
</comment>
<keyword evidence="1" id="KW-0862">Zinc</keyword>
<keyword evidence="1" id="KW-0812">Transmembrane</keyword>
<evidence type="ECO:0000256" key="1">
    <source>
        <dbReference type="RuleBase" id="RU367073"/>
    </source>
</evidence>
<dbReference type="AlphaFoldDB" id="A0A6A6XU64"/>
<keyword evidence="1" id="KW-0863">Zinc-finger</keyword>
<feature type="compositionally biased region" description="Polar residues" evidence="2">
    <location>
        <begin position="137"/>
        <end position="151"/>
    </location>
</feature>
<gene>
    <name evidence="4" type="ORF">K505DRAFT_370886</name>
</gene>
<evidence type="ECO:0000313" key="5">
    <source>
        <dbReference type="Proteomes" id="UP000799757"/>
    </source>
</evidence>
<feature type="domain" description="Lunapark zinc ribbon" evidence="3">
    <location>
        <begin position="248"/>
        <end position="304"/>
    </location>
</feature>
<keyword evidence="1" id="KW-1133">Transmembrane helix</keyword>
<feature type="region of interest" description="Disordered" evidence="2">
    <location>
        <begin position="324"/>
        <end position="390"/>
    </location>
</feature>
<organism evidence="4 5">
    <name type="scientific">Melanomma pulvis-pyrius CBS 109.77</name>
    <dbReference type="NCBI Taxonomy" id="1314802"/>
    <lineage>
        <taxon>Eukaryota</taxon>
        <taxon>Fungi</taxon>
        <taxon>Dikarya</taxon>
        <taxon>Ascomycota</taxon>
        <taxon>Pezizomycotina</taxon>
        <taxon>Dothideomycetes</taxon>
        <taxon>Pleosporomycetidae</taxon>
        <taxon>Pleosporales</taxon>
        <taxon>Melanommataceae</taxon>
        <taxon>Melanomma</taxon>
    </lineage>
</organism>
<dbReference type="PANTHER" id="PTHR22166">
    <property type="entry name" value="ENDOPLASMIC RETICULUM JUNCTION FORMATION PROTEIN LUNAPARK"/>
    <property type="match status" value="1"/>
</dbReference>
<feature type="transmembrane region" description="Helical" evidence="1">
    <location>
        <begin position="72"/>
        <end position="90"/>
    </location>
</feature>
<feature type="region of interest" description="Disordered" evidence="2">
    <location>
        <begin position="137"/>
        <end position="225"/>
    </location>
</feature>
<feature type="compositionally biased region" description="Acidic residues" evidence="2">
    <location>
        <begin position="365"/>
        <end position="374"/>
    </location>
</feature>
<dbReference type="GO" id="GO:1903373">
    <property type="term" value="P:positive regulation of endoplasmic reticulum tubular network organization"/>
    <property type="evidence" value="ECO:0007669"/>
    <property type="project" value="UniProtKB-UniRule"/>
</dbReference>
<dbReference type="PANTHER" id="PTHR22166:SF12">
    <property type="entry name" value="ENDOPLASMIC RETICULUM JUNCTION FORMATION PROTEIN LUNAPARK"/>
    <property type="match status" value="1"/>
</dbReference>
<feature type="compositionally biased region" description="Polar residues" evidence="2">
    <location>
        <begin position="179"/>
        <end position="200"/>
    </location>
</feature>
<dbReference type="GO" id="GO:0098826">
    <property type="term" value="C:endoplasmic reticulum tubular network membrane"/>
    <property type="evidence" value="ECO:0007669"/>
    <property type="project" value="UniProtKB-UniRule"/>
</dbReference>
<comment type="function">
    <text evidence="1">Plays a role in determining ER morphology.</text>
</comment>
<dbReference type="GO" id="GO:0071788">
    <property type="term" value="P:endoplasmic reticulum tubular network maintenance"/>
    <property type="evidence" value="ECO:0007669"/>
    <property type="project" value="UniProtKB-UniRule"/>
</dbReference>
<reference evidence="4" key="1">
    <citation type="journal article" date="2020" name="Stud. Mycol.">
        <title>101 Dothideomycetes genomes: a test case for predicting lifestyles and emergence of pathogens.</title>
        <authorList>
            <person name="Haridas S."/>
            <person name="Albert R."/>
            <person name="Binder M."/>
            <person name="Bloem J."/>
            <person name="Labutti K."/>
            <person name="Salamov A."/>
            <person name="Andreopoulos B."/>
            <person name="Baker S."/>
            <person name="Barry K."/>
            <person name="Bills G."/>
            <person name="Bluhm B."/>
            <person name="Cannon C."/>
            <person name="Castanera R."/>
            <person name="Culley D."/>
            <person name="Daum C."/>
            <person name="Ezra D."/>
            <person name="Gonzalez J."/>
            <person name="Henrissat B."/>
            <person name="Kuo A."/>
            <person name="Liang C."/>
            <person name="Lipzen A."/>
            <person name="Lutzoni F."/>
            <person name="Magnuson J."/>
            <person name="Mondo S."/>
            <person name="Nolan M."/>
            <person name="Ohm R."/>
            <person name="Pangilinan J."/>
            <person name="Park H.-J."/>
            <person name="Ramirez L."/>
            <person name="Alfaro M."/>
            <person name="Sun H."/>
            <person name="Tritt A."/>
            <person name="Yoshinaga Y."/>
            <person name="Zwiers L.-H."/>
            <person name="Turgeon B."/>
            <person name="Goodwin S."/>
            <person name="Spatafora J."/>
            <person name="Crous P."/>
            <person name="Grigoriev I."/>
        </authorList>
    </citation>
    <scope>NUCLEOTIDE SEQUENCE</scope>
    <source>
        <strain evidence="4">CBS 109.77</strain>
    </source>
</reference>
<keyword evidence="1" id="KW-0479">Metal-binding</keyword>
<feature type="transmembrane region" description="Helical" evidence="1">
    <location>
        <begin position="46"/>
        <end position="66"/>
    </location>
</feature>
<dbReference type="OrthoDB" id="1725934at2759"/>
<feature type="compositionally biased region" description="Basic and acidic residues" evidence="2">
    <location>
        <begin position="324"/>
        <end position="335"/>
    </location>
</feature>
<proteinExistence type="inferred from homology"/>
<keyword evidence="1" id="KW-0256">Endoplasmic reticulum</keyword>
<dbReference type="Proteomes" id="UP000799757">
    <property type="component" value="Unassembled WGS sequence"/>
</dbReference>